<feature type="transmembrane region" description="Helical" evidence="9">
    <location>
        <begin position="616"/>
        <end position="638"/>
    </location>
</feature>
<dbReference type="GO" id="GO:0046961">
    <property type="term" value="F:proton-transporting ATPase activity, rotational mechanism"/>
    <property type="evidence" value="ECO:0007669"/>
    <property type="project" value="InterPro"/>
</dbReference>
<feature type="transmembrane region" description="Helical" evidence="9">
    <location>
        <begin position="551"/>
        <end position="578"/>
    </location>
</feature>
<evidence type="ECO:0000256" key="1">
    <source>
        <dbReference type="ARBA" id="ARBA00004141"/>
    </source>
</evidence>
<comment type="function">
    <text evidence="9">Essential component of the vacuolar proton pump (V-ATPase), a multimeric enzyme that catalyzes the translocation of protons across the membranes. Required for assembly and activity of the V-ATPase.</text>
</comment>
<dbReference type="Proteomes" id="UP000230249">
    <property type="component" value="Unassembled WGS sequence"/>
</dbReference>
<evidence type="ECO:0000256" key="6">
    <source>
        <dbReference type="ARBA" id="ARBA00022989"/>
    </source>
</evidence>
<dbReference type="AlphaFoldDB" id="A0A2H0ZD20"/>
<keyword evidence="7 9" id="KW-0406">Ion transport</keyword>
<feature type="transmembrane region" description="Helical" evidence="9">
    <location>
        <begin position="400"/>
        <end position="424"/>
    </location>
</feature>
<dbReference type="GO" id="GO:0000220">
    <property type="term" value="C:vacuolar proton-transporting V-type ATPase, V0 domain"/>
    <property type="evidence" value="ECO:0007669"/>
    <property type="project" value="InterPro"/>
</dbReference>
<dbReference type="VEuPathDB" id="FungiDB:CJJ07_000299"/>
<keyword evidence="13" id="KW-1185">Reference proteome</keyword>
<reference evidence="11 13" key="3">
    <citation type="journal article" date="2018" name="Nat. Commun.">
        <title>Genomic insights into multidrug-resistance, mating and virulence in Candida auris and related emerging species.</title>
        <authorList>
            <person name="Munoz J.F."/>
            <person name="Gade L."/>
            <person name="Chow N.A."/>
            <person name="Loparev V.N."/>
            <person name="Juieng P."/>
            <person name="Berkow E.L."/>
            <person name="Farrer R.A."/>
            <person name="Litvintseva A.P."/>
            <person name="Cuomo C.A."/>
        </authorList>
    </citation>
    <scope>GENOME REANNOTATION</scope>
    <source>
        <strain evidence="11 13">B8441</strain>
    </source>
</reference>
<keyword evidence="3 9" id="KW-0813">Transport</keyword>
<feature type="transmembrane region" description="Helical" evidence="9">
    <location>
        <begin position="718"/>
        <end position="737"/>
    </location>
</feature>
<dbReference type="VEuPathDB" id="FungiDB:QG37_01445"/>
<dbReference type="GO" id="GO:0051117">
    <property type="term" value="F:ATPase binding"/>
    <property type="evidence" value="ECO:0007669"/>
    <property type="project" value="TreeGrafter"/>
</dbReference>
<comment type="subcellular location">
    <subcellularLocation>
        <location evidence="1">Membrane</location>
        <topology evidence="1">Multi-pass membrane protein</topology>
    </subcellularLocation>
</comment>
<dbReference type="InterPro" id="IPR026028">
    <property type="entry name" value="V-type_ATPase_116kDa_su_euka"/>
</dbReference>
<feature type="region of interest" description="Disordered" evidence="10">
    <location>
        <begin position="662"/>
        <end position="688"/>
    </location>
</feature>
<dbReference type="PIRSF" id="PIRSF001293">
    <property type="entry name" value="ATP6V0A1"/>
    <property type="match status" value="1"/>
</dbReference>
<protein>
    <recommendedName>
        <fullName evidence="9">V-type proton ATPase subunit a</fullName>
    </recommendedName>
</protein>
<comment type="similarity">
    <text evidence="2 9">Belongs to the V-ATPase 116 kDa subunit family.</text>
</comment>
<reference evidence="12" key="2">
    <citation type="submission" date="2017-11" db="EMBL/GenBank/DDBJ databases">
        <title>Candida auris genome assembly and annotation.</title>
        <authorList>
            <person name="Munoz J.F."/>
            <person name="Gade L.G."/>
            <person name="Chow N.A."/>
            <person name="Litvintseva A.P."/>
            <person name="Loparev V.N."/>
            <person name="Cuomo C.A."/>
        </authorList>
    </citation>
    <scope>NUCLEOTIDE SEQUENCE</scope>
    <source>
        <strain evidence="12">B8441</strain>
    </source>
</reference>
<evidence type="ECO:0000313" key="11">
    <source>
        <dbReference type="EMBL" id="KAK8439619.1"/>
    </source>
</evidence>
<feature type="transmembrane region" description="Helical" evidence="9">
    <location>
        <begin position="743"/>
        <end position="771"/>
    </location>
</feature>
<dbReference type="VEuPathDB" id="FungiDB:CJI96_0004010"/>
<dbReference type="InterPro" id="IPR002490">
    <property type="entry name" value="V-ATPase_116kDa_su"/>
</dbReference>
<evidence type="ECO:0000313" key="13">
    <source>
        <dbReference type="Proteomes" id="UP000230249"/>
    </source>
</evidence>
<dbReference type="GO" id="GO:0007035">
    <property type="term" value="P:vacuolar acidification"/>
    <property type="evidence" value="ECO:0007669"/>
    <property type="project" value="TreeGrafter"/>
</dbReference>
<dbReference type="OMA" id="FYLWFFL"/>
<keyword evidence="8 9" id="KW-0472">Membrane</keyword>
<evidence type="ECO:0000256" key="10">
    <source>
        <dbReference type="SAM" id="MobiDB-lite"/>
    </source>
</evidence>
<feature type="transmembrane region" description="Helical" evidence="9">
    <location>
        <begin position="525"/>
        <end position="545"/>
    </location>
</feature>
<dbReference type="PANTHER" id="PTHR11629">
    <property type="entry name" value="VACUOLAR PROTON ATPASES"/>
    <property type="match status" value="1"/>
</dbReference>
<dbReference type="GO" id="GO:0000329">
    <property type="term" value="C:fungal-type vacuole membrane"/>
    <property type="evidence" value="ECO:0007669"/>
    <property type="project" value="TreeGrafter"/>
</dbReference>
<feature type="transmembrane region" description="Helical" evidence="9">
    <location>
        <begin position="445"/>
        <end position="466"/>
    </location>
</feature>
<sequence>MTESKDVKEEAMFRSAKMSLVEIYVPSEEARHILHEIGILGVMQFRDLNKGINDFQRSFVQELRVLDNIERQYWFLKSQLDKKSIEIVSYPYDVLDIQMSDIEVFSENAALLENRVSQMSDAFEALQKKRMELIQCRYTIETVKNFFTGNDPHGLSLMPLSEDSAGLHSQFISGVIDRDKVGVFQQILWRVLRGNMYYYTEEIQEPIYDPKKGEDIFKSTFVIFSHGTLIRKRIIKIAESLNANIYEIELNAEQRLRQLRELDDDLSDLKLVLQETDSALSSELIAVSRDLARWWEVIAREKRVYQIMNLCDYDGSRKTIIAEGWVPNDEIPKLTETVRSSSSSDAVPTIINVLETSKTPPTYHRTNKFSVAFQSICDTYGVASYQEINPGLPTIITFPFMFAIMFGDLGHGFLMFLAAAVLVFKEEKIKSLKRDEIFDMAFSGRYILLLMGFFSMYTGLMYNDIFSKSLTLFKSGWQWPSYWEDGQLVFAKQIGVYPFGLDWAWHGSENALLFSNSYKMKLSVLMGYLHMTFSYFFSLSNAIYFGEVIDIVGNFIPGLLFMQSIFGYLSLCIVYKWSVDWLAIKQQPPGLLNMLIMMFLSPGSVVEPLYSHQSGVQITLLAIALVCVPWLVLVKPLYLRHRIRQKEKSAIYESLVSRETEHESHQAVSSSRTATHGTSTEDDEDSDESETFGDIMIHQVIHTIEFCLNCVSHTASYLRLWALSLAHAQLSTVLWTMTLENAFGMTGIVGVFLTVFLFGMWFCLTVVILVIMEGTSAMLHSLRLHWVESMSKFFIGEGTLYQPFNFKDLNYRF</sequence>
<evidence type="ECO:0000256" key="7">
    <source>
        <dbReference type="ARBA" id="ARBA00023065"/>
    </source>
</evidence>
<feature type="compositionally biased region" description="Polar residues" evidence="10">
    <location>
        <begin position="666"/>
        <end position="677"/>
    </location>
</feature>
<organism evidence="12">
    <name type="scientific">Candidozyma auris</name>
    <name type="common">Yeast</name>
    <name type="synonym">Candida auris</name>
    <dbReference type="NCBI Taxonomy" id="498019"/>
    <lineage>
        <taxon>Eukaryota</taxon>
        <taxon>Fungi</taxon>
        <taxon>Dikarya</taxon>
        <taxon>Ascomycota</taxon>
        <taxon>Saccharomycotina</taxon>
        <taxon>Pichiomycetes</taxon>
        <taxon>Metschnikowiaceae</taxon>
        <taxon>Candidozyma</taxon>
    </lineage>
</organism>
<proteinExistence type="inferred from homology"/>
<evidence type="ECO:0000256" key="3">
    <source>
        <dbReference type="ARBA" id="ARBA00022448"/>
    </source>
</evidence>
<accession>A0A2H0ZD20</accession>
<dbReference type="VEuPathDB" id="FungiDB:B9J08_005221"/>
<dbReference type="EMBL" id="PEKT02000010">
    <property type="protein sequence ID" value="PIS48527.1"/>
    <property type="molecule type" value="Genomic_DNA"/>
</dbReference>
<comment type="caution">
    <text evidence="12">The sequence shown here is derived from an EMBL/GenBank/DDBJ whole genome shotgun (WGS) entry which is preliminary data.</text>
</comment>
<evidence type="ECO:0000256" key="9">
    <source>
        <dbReference type="RuleBase" id="RU361189"/>
    </source>
</evidence>
<dbReference type="Pfam" id="PF01496">
    <property type="entry name" value="V_ATPase_I"/>
    <property type="match status" value="1"/>
</dbReference>
<keyword evidence="6 9" id="KW-1133">Transmembrane helix</keyword>
<keyword evidence="5 9" id="KW-0375">Hydrogen ion transport</keyword>
<dbReference type="STRING" id="498019.A0A2H0ZD20"/>
<evidence type="ECO:0000256" key="5">
    <source>
        <dbReference type="ARBA" id="ARBA00022781"/>
    </source>
</evidence>
<evidence type="ECO:0000256" key="4">
    <source>
        <dbReference type="ARBA" id="ARBA00022692"/>
    </source>
</evidence>
<evidence type="ECO:0000256" key="8">
    <source>
        <dbReference type="ARBA" id="ARBA00023136"/>
    </source>
</evidence>
<dbReference type="VEuPathDB" id="FungiDB:CJJ09_004132"/>
<name>A0A2H0ZD20_CANAR</name>
<dbReference type="VEuPathDB" id="FungiDB:CJI97_005303"/>
<evidence type="ECO:0000313" key="12">
    <source>
        <dbReference type="EMBL" id="PIS48527.1"/>
    </source>
</evidence>
<dbReference type="EMBL" id="PEKT03000004">
    <property type="protein sequence ID" value="KAK8439619.1"/>
    <property type="molecule type" value="Genomic_DNA"/>
</dbReference>
<gene>
    <name evidence="12" type="ORF">B9J08_005221</name>
    <name evidence="11" type="ORF">B9J08_04104</name>
</gene>
<evidence type="ECO:0000256" key="2">
    <source>
        <dbReference type="ARBA" id="ARBA00009904"/>
    </source>
</evidence>
<dbReference type="PANTHER" id="PTHR11629:SF63">
    <property type="entry name" value="V-TYPE PROTON ATPASE SUBUNIT A"/>
    <property type="match status" value="1"/>
</dbReference>
<reference evidence="11" key="4">
    <citation type="submission" date="2024-03" db="EMBL/GenBank/DDBJ databases">
        <title>Improved genome assembly of Candida auris strain B8441 and annotation of B11205.</title>
        <authorList>
            <person name="Cauldron N.C."/>
            <person name="Shea T."/>
            <person name="Cuomo C.A."/>
        </authorList>
    </citation>
    <scope>NUCLEOTIDE SEQUENCE</scope>
    <source>
        <strain evidence="11">B8441</strain>
    </source>
</reference>
<keyword evidence="4 9" id="KW-0812">Transmembrane</keyword>
<reference evidence="12 13" key="1">
    <citation type="journal article" date="2017" name="Clin. Infect. Dis.">
        <title>Simultaneous emergence of multidrug-resistant Candida auris on 3 continents confirmed by whole-genome sequencing and epidemiological analyses.</title>
        <authorList>
            <person name="Lockhart S.R."/>
            <person name="Etienne K.A."/>
            <person name="Vallabhaneni S."/>
            <person name="Farooqi J."/>
            <person name="Chowdhary A."/>
            <person name="Govender N.P."/>
            <person name="Colombo A.L."/>
            <person name="Calvo B."/>
            <person name="Cuomo C.A."/>
            <person name="Desjardins C.A."/>
            <person name="Berkow E.L."/>
            <person name="Castanheira M."/>
            <person name="Magobo R.E."/>
            <person name="Jabeen K."/>
            <person name="Asghar R.J."/>
            <person name="Meis J.F."/>
            <person name="Jackson B."/>
            <person name="Chiller T."/>
            <person name="Litvintseva A.P."/>
        </authorList>
    </citation>
    <scope>NUCLEOTIDE SEQUENCE [LARGE SCALE GENOMIC DNA]</scope>
    <source>
        <strain evidence="12 13">B8441</strain>
    </source>
</reference>